<evidence type="ECO:0000313" key="6">
    <source>
        <dbReference type="Proteomes" id="UP001154329"/>
    </source>
</evidence>
<reference evidence="5" key="1">
    <citation type="submission" date="2022-02" db="EMBL/GenBank/DDBJ databases">
        <authorList>
            <person name="King R."/>
        </authorList>
    </citation>
    <scope>NUCLEOTIDE SEQUENCE</scope>
</reference>
<reference evidence="5" key="2">
    <citation type="submission" date="2022-10" db="EMBL/GenBank/DDBJ databases">
        <authorList>
            <consortium name="ENA_rothamsted_submissions"/>
            <consortium name="culmorum"/>
            <person name="King R."/>
        </authorList>
    </citation>
    <scope>NUCLEOTIDE SEQUENCE</scope>
</reference>
<sequence length="578" mass="66026">MALNVDSNVLSSFENISSKVPFCNIDFNLPKSPWDIDDDFEGFDTVLCELVRNQYLKRLHETLLNNLDVTSSYKKKPLNQIQHCINLCMAELEKQALRRCMIARIYRKGMTNLINEVKTCTKNSMIYDLLKQIIESNNQIPTCNEYFKAENMTNKSMGIDVSVNTEEKFNKTTSTQTEKWTDPDNNLNNNFPVNKFSTDLVNKSNLSHSSFNVTSEISESNIINNLKSSCSSNSLSDAHMEVQYIYESSEFENLQREDEQENSTRNEILSTIALLRDLQDSPESEYKQEYSDFPEPDLKSKPDSDSSKSDSKSESDSNSSKSDSNSESDSDSSKSDSKSESDSNSSKSDSNSESDSDSSKSDSKSESNSNSSKSDSNLESDSDSSKSDSKSKSDSNSSKSEYEQEYSKLEEHLIENNKSSKNSTELTKPINIDPCIVRSDKISEILSNKLKSKRVAKSYQLRKSMNKLPQRLQIRLNQKFKDLFGTSHSYEFVPLSEEEERIIVHKRIAKMVVEFMTPYYTARRIGDKNLFKRLARLISKNLMDRTYDQDERTVAYEVGKYFTGNRCIKTAKDFCIEY</sequence>
<feature type="compositionally biased region" description="Low complexity" evidence="3">
    <location>
        <begin position="342"/>
        <end position="353"/>
    </location>
</feature>
<dbReference type="AlphaFoldDB" id="A0A9P0J1D7"/>
<feature type="compositionally biased region" description="Low complexity" evidence="3">
    <location>
        <begin position="316"/>
        <end position="327"/>
    </location>
</feature>
<feature type="compositionally biased region" description="Basic and acidic residues" evidence="3">
    <location>
        <begin position="331"/>
        <end position="341"/>
    </location>
</feature>
<evidence type="ECO:0000256" key="2">
    <source>
        <dbReference type="ARBA" id="ARBA00023242"/>
    </source>
</evidence>
<feature type="compositionally biased region" description="Basic and acidic residues" evidence="3">
    <location>
        <begin position="284"/>
        <end position="315"/>
    </location>
</feature>
<dbReference type="Proteomes" id="UP001154329">
    <property type="component" value="Chromosome 2"/>
</dbReference>
<dbReference type="EMBL" id="OU899035">
    <property type="protein sequence ID" value="CAH1724699.1"/>
    <property type="molecule type" value="Genomic_DNA"/>
</dbReference>
<feature type="domain" description="Set2 Rpb1 interacting" evidence="4">
    <location>
        <begin position="506"/>
        <end position="550"/>
    </location>
</feature>
<comment type="subcellular location">
    <subcellularLocation>
        <location evidence="1">Nucleus</location>
    </subcellularLocation>
</comment>
<feature type="region of interest" description="Disordered" evidence="3">
    <location>
        <begin position="279"/>
        <end position="407"/>
    </location>
</feature>
<keyword evidence="6" id="KW-1185">Reference proteome</keyword>
<evidence type="ECO:0000313" key="5">
    <source>
        <dbReference type="EMBL" id="CAH1724699.1"/>
    </source>
</evidence>
<dbReference type="GO" id="GO:0005694">
    <property type="term" value="C:chromosome"/>
    <property type="evidence" value="ECO:0007669"/>
    <property type="project" value="InterPro"/>
</dbReference>
<feature type="compositionally biased region" description="Low complexity" evidence="3">
    <location>
        <begin position="366"/>
        <end position="379"/>
    </location>
</feature>
<keyword evidence="2" id="KW-0539">Nucleus</keyword>
<name>A0A9P0J1D7_APHGO</name>
<feature type="compositionally biased region" description="Basic and acidic residues" evidence="3">
    <location>
        <begin position="383"/>
        <end position="393"/>
    </location>
</feature>
<evidence type="ECO:0000256" key="3">
    <source>
        <dbReference type="SAM" id="MobiDB-lite"/>
    </source>
</evidence>
<proteinExistence type="predicted"/>
<evidence type="ECO:0000259" key="4">
    <source>
        <dbReference type="Pfam" id="PF08236"/>
    </source>
</evidence>
<dbReference type="Pfam" id="PF08236">
    <property type="entry name" value="SRI"/>
    <property type="match status" value="1"/>
</dbReference>
<accession>A0A9P0J1D7</accession>
<dbReference type="GO" id="GO:0006355">
    <property type="term" value="P:regulation of DNA-templated transcription"/>
    <property type="evidence" value="ECO:0007669"/>
    <property type="project" value="InterPro"/>
</dbReference>
<gene>
    <name evidence="5" type="ORF">APHIGO_LOCUS5946</name>
</gene>
<evidence type="ECO:0000256" key="1">
    <source>
        <dbReference type="ARBA" id="ARBA00004123"/>
    </source>
</evidence>
<protein>
    <recommendedName>
        <fullName evidence="4">Set2 Rpb1 interacting domain-containing protein</fullName>
    </recommendedName>
</protein>
<organism evidence="5 6">
    <name type="scientific">Aphis gossypii</name>
    <name type="common">Cotton aphid</name>
    <dbReference type="NCBI Taxonomy" id="80765"/>
    <lineage>
        <taxon>Eukaryota</taxon>
        <taxon>Metazoa</taxon>
        <taxon>Ecdysozoa</taxon>
        <taxon>Arthropoda</taxon>
        <taxon>Hexapoda</taxon>
        <taxon>Insecta</taxon>
        <taxon>Pterygota</taxon>
        <taxon>Neoptera</taxon>
        <taxon>Paraneoptera</taxon>
        <taxon>Hemiptera</taxon>
        <taxon>Sternorrhyncha</taxon>
        <taxon>Aphidomorpha</taxon>
        <taxon>Aphidoidea</taxon>
        <taxon>Aphididae</taxon>
        <taxon>Aphidini</taxon>
        <taxon>Aphis</taxon>
        <taxon>Aphis</taxon>
    </lineage>
</organism>
<dbReference type="InterPro" id="IPR013257">
    <property type="entry name" value="SRI"/>
</dbReference>